<accession>A0ABR3G043</accession>
<sequence length="176" mass="19333">MLPMGFDFVILIYTTIALITRHNARTDLWKLLFQDGLVYFLVTFTANCFPVVFNVLNLNILINVITTIPPAAVSSIASCRAVMRLMQFRPGDSTVTGVIGGRNTSSIRFGNGQKAVLPINVTPPKPTLARPGGVQVTTVTERITMSDLEEQRLSRFMDNPDAAKTRATLAFDAETI</sequence>
<feature type="transmembrane region" description="Helical" evidence="1">
    <location>
        <begin position="36"/>
        <end position="56"/>
    </location>
</feature>
<dbReference type="Proteomes" id="UP001465976">
    <property type="component" value="Unassembled WGS sequence"/>
</dbReference>
<protein>
    <submittedName>
        <fullName evidence="2">Uncharacterized protein</fullName>
    </submittedName>
</protein>
<dbReference type="EMBL" id="JBAHYK010000023">
    <property type="protein sequence ID" value="KAL0580760.1"/>
    <property type="molecule type" value="Genomic_DNA"/>
</dbReference>
<name>A0ABR3G043_9AGAR</name>
<keyword evidence="1" id="KW-0472">Membrane</keyword>
<evidence type="ECO:0000256" key="1">
    <source>
        <dbReference type="SAM" id="Phobius"/>
    </source>
</evidence>
<evidence type="ECO:0000313" key="3">
    <source>
        <dbReference type="Proteomes" id="UP001465976"/>
    </source>
</evidence>
<comment type="caution">
    <text evidence="2">The sequence shown here is derived from an EMBL/GenBank/DDBJ whole genome shotgun (WGS) entry which is preliminary data.</text>
</comment>
<keyword evidence="1" id="KW-0812">Transmembrane</keyword>
<evidence type="ECO:0000313" key="2">
    <source>
        <dbReference type="EMBL" id="KAL0580760.1"/>
    </source>
</evidence>
<keyword evidence="1" id="KW-1133">Transmembrane helix</keyword>
<keyword evidence="3" id="KW-1185">Reference proteome</keyword>
<organism evidence="2 3">
    <name type="scientific">Marasmius crinis-equi</name>
    <dbReference type="NCBI Taxonomy" id="585013"/>
    <lineage>
        <taxon>Eukaryota</taxon>
        <taxon>Fungi</taxon>
        <taxon>Dikarya</taxon>
        <taxon>Basidiomycota</taxon>
        <taxon>Agaricomycotina</taxon>
        <taxon>Agaricomycetes</taxon>
        <taxon>Agaricomycetidae</taxon>
        <taxon>Agaricales</taxon>
        <taxon>Marasmiineae</taxon>
        <taxon>Marasmiaceae</taxon>
        <taxon>Marasmius</taxon>
    </lineage>
</organism>
<gene>
    <name evidence="2" type="ORF">V5O48_001225</name>
</gene>
<proteinExistence type="predicted"/>
<reference evidence="2 3" key="1">
    <citation type="submission" date="2024-02" db="EMBL/GenBank/DDBJ databases">
        <title>A draft genome for the cacao thread blight pathogen Marasmius crinis-equi.</title>
        <authorList>
            <person name="Cohen S.P."/>
            <person name="Baruah I.K."/>
            <person name="Amoako-Attah I."/>
            <person name="Bukari Y."/>
            <person name="Meinhardt L.W."/>
            <person name="Bailey B.A."/>
        </authorList>
    </citation>
    <scope>NUCLEOTIDE SEQUENCE [LARGE SCALE GENOMIC DNA]</scope>
    <source>
        <strain evidence="2 3">GH-76</strain>
    </source>
</reference>